<gene>
    <name evidence="4" type="ORF">CDV31_003426</name>
</gene>
<protein>
    <submittedName>
        <fullName evidence="4">Uncharacterized protein</fullName>
    </submittedName>
</protein>
<dbReference type="Pfam" id="PF13606">
    <property type="entry name" value="Ank_3"/>
    <property type="match status" value="1"/>
</dbReference>
<dbReference type="PANTHER" id="PTHR24201">
    <property type="entry name" value="ANK_REP_REGION DOMAIN-CONTAINING PROTEIN"/>
    <property type="match status" value="1"/>
</dbReference>
<sequence length="231" mass="25298">MILTTEADGHLCIFAIDHGCLKVCKFLLDCGADLEWEDNTGTSPVEVAWRNILLLKAPSKLAEAYAVPFPGTEYLQERRFTHIHNIVIGFESGNLEDALAIDDSLVSEKDIDGWTPLHWAARRGNSYAVAVLLAHGADPFLVTDNEKRGPLHLAAQSTSAICVNQLLNFRQGNKILDINQKDRYGCTPLRVAAQYNSTKTTSFLIKAGADLDEGEDFGEGGSTLGCCREQC</sequence>
<keyword evidence="2 3" id="KW-0040">ANK repeat</keyword>
<proteinExistence type="predicted"/>
<dbReference type="PANTHER" id="PTHR24201:SF15">
    <property type="entry name" value="ANKYRIN REPEAT DOMAIN-CONTAINING PROTEIN 66"/>
    <property type="match status" value="1"/>
</dbReference>
<reference evidence="4 5" key="1">
    <citation type="submission" date="2017-06" db="EMBL/GenBank/DDBJ databases">
        <title>Cmopartive genomic analysis of Ambrosia Fusariam Clade fungi.</title>
        <authorList>
            <person name="Stajich J.E."/>
            <person name="Carrillo J."/>
            <person name="Kijimoto T."/>
            <person name="Eskalen A."/>
            <person name="O'Donnell K."/>
            <person name="Kasson M."/>
        </authorList>
    </citation>
    <scope>NUCLEOTIDE SEQUENCE [LARGE SCALE GENOMIC DNA]</scope>
    <source>
        <strain evidence="4 5">NRRL 20438</strain>
    </source>
</reference>
<dbReference type="Gene3D" id="1.25.40.20">
    <property type="entry name" value="Ankyrin repeat-containing domain"/>
    <property type="match status" value="2"/>
</dbReference>
<dbReference type="EMBL" id="NIZV01000030">
    <property type="protein sequence ID" value="RSM17657.1"/>
    <property type="molecule type" value="Genomic_DNA"/>
</dbReference>
<comment type="caution">
    <text evidence="4">The sequence shown here is derived from an EMBL/GenBank/DDBJ whole genome shotgun (WGS) entry which is preliminary data.</text>
</comment>
<name>A0A428UTT0_9HYPO</name>
<dbReference type="Proteomes" id="UP000288429">
    <property type="component" value="Unassembled WGS sequence"/>
</dbReference>
<feature type="repeat" description="ANK" evidence="3">
    <location>
        <begin position="184"/>
        <end position="216"/>
    </location>
</feature>
<evidence type="ECO:0000256" key="1">
    <source>
        <dbReference type="ARBA" id="ARBA00022737"/>
    </source>
</evidence>
<dbReference type="PROSITE" id="PS50088">
    <property type="entry name" value="ANK_REPEAT"/>
    <property type="match status" value="2"/>
</dbReference>
<accession>A0A428UTT0</accession>
<dbReference type="Pfam" id="PF12796">
    <property type="entry name" value="Ank_2"/>
    <property type="match status" value="1"/>
</dbReference>
<dbReference type="InterPro" id="IPR002110">
    <property type="entry name" value="Ankyrin_rpt"/>
</dbReference>
<evidence type="ECO:0000313" key="4">
    <source>
        <dbReference type="EMBL" id="RSM17657.1"/>
    </source>
</evidence>
<dbReference type="SUPFAM" id="SSF48403">
    <property type="entry name" value="Ankyrin repeat"/>
    <property type="match status" value="1"/>
</dbReference>
<evidence type="ECO:0000256" key="3">
    <source>
        <dbReference type="PROSITE-ProRule" id="PRU00023"/>
    </source>
</evidence>
<organism evidence="4 5">
    <name type="scientific">Fusarium ambrosium</name>
    <dbReference type="NCBI Taxonomy" id="131363"/>
    <lineage>
        <taxon>Eukaryota</taxon>
        <taxon>Fungi</taxon>
        <taxon>Dikarya</taxon>
        <taxon>Ascomycota</taxon>
        <taxon>Pezizomycotina</taxon>
        <taxon>Sordariomycetes</taxon>
        <taxon>Hypocreomycetidae</taxon>
        <taxon>Hypocreales</taxon>
        <taxon>Nectriaceae</taxon>
        <taxon>Fusarium</taxon>
        <taxon>Fusarium solani species complex</taxon>
    </lineage>
</organism>
<dbReference type="InterPro" id="IPR050776">
    <property type="entry name" value="Ank_Repeat/CDKN_Inhibitor"/>
</dbReference>
<dbReference type="InterPro" id="IPR036770">
    <property type="entry name" value="Ankyrin_rpt-contain_sf"/>
</dbReference>
<dbReference type="PROSITE" id="PS50297">
    <property type="entry name" value="ANK_REP_REGION"/>
    <property type="match status" value="2"/>
</dbReference>
<dbReference type="AlphaFoldDB" id="A0A428UTT0"/>
<evidence type="ECO:0000313" key="5">
    <source>
        <dbReference type="Proteomes" id="UP000288429"/>
    </source>
</evidence>
<keyword evidence="1" id="KW-0677">Repeat</keyword>
<evidence type="ECO:0000256" key="2">
    <source>
        <dbReference type="ARBA" id="ARBA00023043"/>
    </source>
</evidence>
<feature type="repeat" description="ANK" evidence="3">
    <location>
        <begin position="112"/>
        <end position="144"/>
    </location>
</feature>
<dbReference type="SMART" id="SM00248">
    <property type="entry name" value="ANK"/>
    <property type="match status" value="4"/>
</dbReference>
<keyword evidence="5" id="KW-1185">Reference proteome</keyword>